<evidence type="ECO:0000256" key="1">
    <source>
        <dbReference type="SAM" id="MobiDB-lite"/>
    </source>
</evidence>
<feature type="domain" description="HTH luxR-type" evidence="2">
    <location>
        <begin position="826"/>
        <end position="891"/>
    </location>
</feature>
<sequence length="895" mass="94203">MVGRRAALARTVAEALAAPDAMGAVLVGEAGIGKTALAHGISRHLQDTLRVLPVRGAAGLRTVPYGALSRYLVGLTPADAESPSAVLRQFLRGITSDLKAQAPPLVLVDDAHALDNESALLIMQLATARKVKVLATACPLPGPVEEFARAGKDGLLAHHVVEPLTLPDVRELCGHVLGGPLLTGTARLLATTTRGNPLLLTMLLEQFRAEGRLVASNGVWRLRGPRPALGAPLTDLLLHGLRERSDAELAALETVAVHGRIPLASLEAVVERGVLARLAQDRLIEVDPLNGQSVSLRHPLHAEALRGSVTAARALDRAGNGRIGIDGSETGPGTVGDALPHPPRNPDRLADWTASVLRTSSPVADAVLLRSARVANRLHNPGLAQEALRAVRDPAPTPASLLETAWVQGTGGNRQLARVLLDEALRTAEDPALARDGAALSLHLDRHLGDGGRALHADVDRWVELLEAEADRRGGGPQEREAADAAVRLLRTAVEILGGTLRAAHGLETAPVSPDLPEEVRLVHHTLLAHALTRSGRPMAASRVLDESRPVLEEDPEHLLTYRDAVSGELILSLIGGGAWDRARDSFHRCYPPEDDGAFLLSGWLDLIDGSRSLHAGRFGEAREHLLLAVEAFRDLDGLHLLEWVSGAAAYACARAGDVPGAQALIEAHGPLTGGSDAVARRMGDAHVAAALGHLGEEGAVARLRSIAARAEGRGSLLVAATALDHAAGLGDRTALRPLAEVTRAFDGDPGSSLHRFATAAADGDRDALVAESEASRQQGYLPLAVRCLEEASLVGPSGAVARGIDRQLGALRTELRAVPGGSAVAPAHEALLTRGEQVIVKLVAAGHTNREIAEIRGVSTRTVEGHLYRIFAKLGISRREVLQQPDPRPSHIPG</sequence>
<feature type="region of interest" description="Disordered" evidence="1">
    <location>
        <begin position="320"/>
        <end position="341"/>
    </location>
</feature>
<dbReference type="SUPFAM" id="SSF46894">
    <property type="entry name" value="C-terminal effector domain of the bipartite response regulators"/>
    <property type="match status" value="1"/>
</dbReference>
<dbReference type="PROSITE" id="PS50043">
    <property type="entry name" value="HTH_LUXR_2"/>
    <property type="match status" value="1"/>
</dbReference>
<dbReference type="EMBL" id="PRKW01000003">
    <property type="protein sequence ID" value="PPB49586.1"/>
    <property type="molecule type" value="Genomic_DNA"/>
</dbReference>
<dbReference type="PRINTS" id="PR00038">
    <property type="entry name" value="HTHLUXR"/>
</dbReference>
<dbReference type="InterPro" id="IPR016032">
    <property type="entry name" value="Sig_transdc_resp-reg_C-effctor"/>
</dbReference>
<dbReference type="SMART" id="SM00382">
    <property type="entry name" value="AAA"/>
    <property type="match status" value="1"/>
</dbReference>
<comment type="caution">
    <text evidence="3">The sequence shown here is derived from an EMBL/GenBank/DDBJ whole genome shotgun (WGS) entry which is preliminary data.</text>
</comment>
<dbReference type="Gene3D" id="3.40.50.300">
    <property type="entry name" value="P-loop containing nucleotide triphosphate hydrolases"/>
    <property type="match status" value="1"/>
</dbReference>
<dbReference type="CDD" id="cd06170">
    <property type="entry name" value="LuxR_C_like"/>
    <property type="match status" value="1"/>
</dbReference>
<dbReference type="OrthoDB" id="3197423at2"/>
<evidence type="ECO:0000313" key="4">
    <source>
        <dbReference type="Proteomes" id="UP000239297"/>
    </source>
</evidence>
<dbReference type="GO" id="GO:0006355">
    <property type="term" value="P:regulation of DNA-templated transcription"/>
    <property type="evidence" value="ECO:0007669"/>
    <property type="project" value="InterPro"/>
</dbReference>
<dbReference type="AlphaFoldDB" id="A0A2S5IYA8"/>
<dbReference type="InterPro" id="IPR000792">
    <property type="entry name" value="Tscrpt_reg_LuxR_C"/>
</dbReference>
<dbReference type="Pfam" id="PF00196">
    <property type="entry name" value="GerE"/>
    <property type="match status" value="1"/>
</dbReference>
<dbReference type="Proteomes" id="UP000239297">
    <property type="component" value="Unassembled WGS sequence"/>
</dbReference>
<protein>
    <recommendedName>
        <fullName evidence="2">HTH luxR-type domain-containing protein</fullName>
    </recommendedName>
</protein>
<proteinExistence type="predicted"/>
<evidence type="ECO:0000313" key="3">
    <source>
        <dbReference type="EMBL" id="PPB49586.1"/>
    </source>
</evidence>
<dbReference type="InterPro" id="IPR003593">
    <property type="entry name" value="AAA+_ATPase"/>
</dbReference>
<reference evidence="3 4" key="1">
    <citation type="journal article" date="2014" name="Int. J. Syst. Evol. Microbiol.">
        <title>Arthrobacter pityocampae sp. nov., isolated from Thaumetopoea pityocampa (Lep., Thaumetopoeidae).</title>
        <authorList>
            <person name="Ince I.A."/>
            <person name="Demirbag Z."/>
            <person name="Kati H."/>
        </authorList>
    </citation>
    <scope>NUCLEOTIDE SEQUENCE [LARGE SCALE GENOMIC DNA]</scope>
    <source>
        <strain evidence="3 4">Tp2</strain>
    </source>
</reference>
<dbReference type="InterPro" id="IPR036388">
    <property type="entry name" value="WH-like_DNA-bd_sf"/>
</dbReference>
<dbReference type="Gene3D" id="1.10.10.10">
    <property type="entry name" value="Winged helix-like DNA-binding domain superfamily/Winged helix DNA-binding domain"/>
    <property type="match status" value="1"/>
</dbReference>
<name>A0A2S5IYA8_9MICC</name>
<dbReference type="SMART" id="SM00421">
    <property type="entry name" value="HTH_LUXR"/>
    <property type="match status" value="1"/>
</dbReference>
<dbReference type="InterPro" id="IPR027417">
    <property type="entry name" value="P-loop_NTPase"/>
</dbReference>
<evidence type="ECO:0000259" key="2">
    <source>
        <dbReference type="PROSITE" id="PS50043"/>
    </source>
</evidence>
<organism evidence="3 4">
    <name type="scientific">Arthrobacter pityocampae</name>
    <dbReference type="NCBI Taxonomy" id="547334"/>
    <lineage>
        <taxon>Bacteria</taxon>
        <taxon>Bacillati</taxon>
        <taxon>Actinomycetota</taxon>
        <taxon>Actinomycetes</taxon>
        <taxon>Micrococcales</taxon>
        <taxon>Micrococcaceae</taxon>
        <taxon>Arthrobacter</taxon>
    </lineage>
</organism>
<dbReference type="GO" id="GO:0003677">
    <property type="term" value="F:DNA binding"/>
    <property type="evidence" value="ECO:0007669"/>
    <property type="project" value="InterPro"/>
</dbReference>
<accession>A0A2S5IYA8</accession>
<gene>
    <name evidence="3" type="ORF">C4K88_07820</name>
</gene>
<dbReference type="SUPFAM" id="SSF52540">
    <property type="entry name" value="P-loop containing nucleoside triphosphate hydrolases"/>
    <property type="match status" value="1"/>
</dbReference>
<keyword evidence="4" id="KW-1185">Reference proteome</keyword>